<keyword evidence="1" id="KW-1133">Transmembrane helix</keyword>
<protein>
    <submittedName>
        <fullName evidence="2">Uncharacterized protein</fullName>
    </submittedName>
</protein>
<evidence type="ECO:0000313" key="2">
    <source>
        <dbReference type="EMBL" id="KAK7864605.1"/>
    </source>
</evidence>
<dbReference type="PANTHER" id="PTHR38640:SF1">
    <property type="entry name" value="GEO09659P1"/>
    <property type="match status" value="1"/>
</dbReference>
<feature type="transmembrane region" description="Helical" evidence="1">
    <location>
        <begin position="41"/>
        <end position="62"/>
    </location>
</feature>
<evidence type="ECO:0000313" key="3">
    <source>
        <dbReference type="Proteomes" id="UP001378592"/>
    </source>
</evidence>
<organism evidence="2 3">
    <name type="scientific">Gryllus longicercus</name>
    <dbReference type="NCBI Taxonomy" id="2509291"/>
    <lineage>
        <taxon>Eukaryota</taxon>
        <taxon>Metazoa</taxon>
        <taxon>Ecdysozoa</taxon>
        <taxon>Arthropoda</taxon>
        <taxon>Hexapoda</taxon>
        <taxon>Insecta</taxon>
        <taxon>Pterygota</taxon>
        <taxon>Neoptera</taxon>
        <taxon>Polyneoptera</taxon>
        <taxon>Orthoptera</taxon>
        <taxon>Ensifera</taxon>
        <taxon>Gryllidea</taxon>
        <taxon>Grylloidea</taxon>
        <taxon>Gryllidae</taxon>
        <taxon>Gryllinae</taxon>
        <taxon>Gryllus</taxon>
    </lineage>
</organism>
<name>A0AAN9VMF0_9ORTH</name>
<reference evidence="2 3" key="1">
    <citation type="submission" date="2024-03" db="EMBL/GenBank/DDBJ databases">
        <title>The genome assembly and annotation of the cricket Gryllus longicercus Weissman &amp; Gray.</title>
        <authorList>
            <person name="Szrajer S."/>
            <person name="Gray D."/>
            <person name="Ylla G."/>
        </authorList>
    </citation>
    <scope>NUCLEOTIDE SEQUENCE [LARGE SCALE GENOMIC DNA]</scope>
    <source>
        <strain evidence="2">DAG 2021-001</strain>
        <tissue evidence="2">Whole body minus gut</tissue>
    </source>
</reference>
<dbReference type="EMBL" id="JAZDUA010000199">
    <property type="protein sequence ID" value="KAK7864605.1"/>
    <property type="molecule type" value="Genomic_DNA"/>
</dbReference>
<feature type="transmembrane region" description="Helical" evidence="1">
    <location>
        <begin position="107"/>
        <end position="127"/>
    </location>
</feature>
<keyword evidence="1" id="KW-0812">Transmembrane</keyword>
<comment type="caution">
    <text evidence="2">The sequence shown here is derived from an EMBL/GenBank/DDBJ whole genome shotgun (WGS) entry which is preliminary data.</text>
</comment>
<feature type="transmembrane region" description="Helical" evidence="1">
    <location>
        <begin position="74"/>
        <end position="92"/>
    </location>
</feature>
<sequence length="173" mass="18853">MASDPPGPSRKEKLQQSDSTKSLVAKLKEEFIKPVTKDNILYHYLPLHGVICYSAMSVNVMNPSLFSECCPKKDITNFLLFGSVGGVALYAYKRPHLQNLELLPRTTYSAFGAVMFTFGSVLIWAVMRSVVPENAFVGSAIGLLSAAGLVKCGSSYCNAIDQQVPSLDNEQPD</sequence>
<accession>A0AAN9VMF0</accession>
<dbReference type="PANTHER" id="PTHR38640">
    <property type="entry name" value="GEO09659P1"/>
    <property type="match status" value="1"/>
</dbReference>
<dbReference type="Proteomes" id="UP001378592">
    <property type="component" value="Unassembled WGS sequence"/>
</dbReference>
<proteinExistence type="predicted"/>
<evidence type="ECO:0000256" key="1">
    <source>
        <dbReference type="SAM" id="Phobius"/>
    </source>
</evidence>
<dbReference type="AlphaFoldDB" id="A0AAN9VMF0"/>
<keyword evidence="3" id="KW-1185">Reference proteome</keyword>
<keyword evidence="1" id="KW-0472">Membrane</keyword>
<gene>
    <name evidence="2" type="ORF">R5R35_003195</name>
</gene>